<feature type="domain" description="DUF2470" evidence="2">
    <location>
        <begin position="6"/>
        <end position="99"/>
    </location>
</feature>
<dbReference type="Proteomes" id="UP000095009">
    <property type="component" value="Unassembled WGS sequence"/>
</dbReference>
<organism evidence="3 4">
    <name type="scientific">Nadsonia fulvescens var. elongata DSM 6958</name>
    <dbReference type="NCBI Taxonomy" id="857566"/>
    <lineage>
        <taxon>Eukaryota</taxon>
        <taxon>Fungi</taxon>
        <taxon>Dikarya</taxon>
        <taxon>Ascomycota</taxon>
        <taxon>Saccharomycotina</taxon>
        <taxon>Dipodascomycetes</taxon>
        <taxon>Dipodascales</taxon>
        <taxon>Dipodascales incertae sedis</taxon>
        <taxon>Nadsonia</taxon>
    </lineage>
</organism>
<feature type="transmembrane region" description="Helical" evidence="1">
    <location>
        <begin position="176"/>
        <end position="200"/>
    </location>
</feature>
<dbReference type="InterPro" id="IPR037119">
    <property type="entry name" value="Haem_oxidase_HugZ-like_sf"/>
</dbReference>
<gene>
    <name evidence="3" type="ORF">NADFUDRAFT_53425</name>
</gene>
<evidence type="ECO:0000259" key="2">
    <source>
        <dbReference type="Pfam" id="PF10615"/>
    </source>
</evidence>
<dbReference type="EMBL" id="KV454414">
    <property type="protein sequence ID" value="ODQ63771.1"/>
    <property type="molecule type" value="Genomic_DNA"/>
</dbReference>
<protein>
    <recommendedName>
        <fullName evidence="2">DUF2470 domain-containing protein</fullName>
    </recommendedName>
</protein>
<name>A0A1E3PEF8_9ASCO</name>
<dbReference type="InterPro" id="IPR019595">
    <property type="entry name" value="DUF2470"/>
</dbReference>
<keyword evidence="1" id="KW-1133">Transmembrane helix</keyword>
<dbReference type="PANTHER" id="PTHR37783">
    <property type="entry name" value="MEMBRANE PROTEIN, PUTATIVE (AFU_ORTHOLOGUE AFUA_1G04315)-RELATED"/>
    <property type="match status" value="1"/>
</dbReference>
<dbReference type="Gene3D" id="3.20.180.10">
    <property type="entry name" value="PNP-oxidase-like"/>
    <property type="match status" value="1"/>
</dbReference>
<feature type="transmembrane region" description="Helical" evidence="1">
    <location>
        <begin position="123"/>
        <end position="145"/>
    </location>
</feature>
<keyword evidence="4" id="KW-1185">Reference proteome</keyword>
<dbReference type="OrthoDB" id="5553410at2759"/>
<dbReference type="PANTHER" id="PTHR37783:SF1">
    <property type="entry name" value="MEMBRANE PROTEIN, PUTATIVE (AFU_ORTHOLOGUE AFUA_1G04315)-RELATED"/>
    <property type="match status" value="1"/>
</dbReference>
<accession>A0A1E3PEF8</accession>
<evidence type="ECO:0000256" key="1">
    <source>
        <dbReference type="SAM" id="Phobius"/>
    </source>
</evidence>
<evidence type="ECO:0000313" key="4">
    <source>
        <dbReference type="Proteomes" id="UP000095009"/>
    </source>
</evidence>
<dbReference type="AlphaFoldDB" id="A0A1E3PEF8"/>
<keyword evidence="1" id="KW-0472">Membrane</keyword>
<keyword evidence="1" id="KW-0812">Transmembrane</keyword>
<reference evidence="3 4" key="1">
    <citation type="journal article" date="2016" name="Proc. Natl. Acad. Sci. U.S.A.">
        <title>Comparative genomics of biotechnologically important yeasts.</title>
        <authorList>
            <person name="Riley R."/>
            <person name="Haridas S."/>
            <person name="Wolfe K.H."/>
            <person name="Lopes M.R."/>
            <person name="Hittinger C.T."/>
            <person name="Goeker M."/>
            <person name="Salamov A.A."/>
            <person name="Wisecaver J.H."/>
            <person name="Long T.M."/>
            <person name="Calvey C.H."/>
            <person name="Aerts A.L."/>
            <person name="Barry K.W."/>
            <person name="Choi C."/>
            <person name="Clum A."/>
            <person name="Coughlan A.Y."/>
            <person name="Deshpande S."/>
            <person name="Douglass A.P."/>
            <person name="Hanson S.J."/>
            <person name="Klenk H.-P."/>
            <person name="LaButti K.M."/>
            <person name="Lapidus A."/>
            <person name="Lindquist E.A."/>
            <person name="Lipzen A.M."/>
            <person name="Meier-Kolthoff J.P."/>
            <person name="Ohm R.A."/>
            <person name="Otillar R.P."/>
            <person name="Pangilinan J.L."/>
            <person name="Peng Y."/>
            <person name="Rokas A."/>
            <person name="Rosa C.A."/>
            <person name="Scheuner C."/>
            <person name="Sibirny A.A."/>
            <person name="Slot J.C."/>
            <person name="Stielow J.B."/>
            <person name="Sun H."/>
            <person name="Kurtzman C.P."/>
            <person name="Blackwell M."/>
            <person name="Grigoriev I.V."/>
            <person name="Jeffries T.W."/>
        </authorList>
    </citation>
    <scope>NUCLEOTIDE SEQUENCE [LARGE SCALE GENOMIC DNA]</scope>
    <source>
        <strain evidence="3 4">DSM 6958</strain>
    </source>
</reference>
<evidence type="ECO:0000313" key="3">
    <source>
        <dbReference type="EMBL" id="ODQ63771.1"/>
    </source>
</evidence>
<proteinExistence type="predicted"/>
<dbReference type="Pfam" id="PF10615">
    <property type="entry name" value="DUF2470"/>
    <property type="match status" value="1"/>
</dbReference>
<sequence length="238" mass="25833">MDHATKSRIMSHMNADHPLSIVDYLVHYGQVAPAAIGNQSPGAENPPRIVDFNYTDMTIEYYSSTDNVLSSGSMTKEVIIPLDPPIDSPAGARSSLVNMAQVAANARGFAPHQLNEFRGPVSVIDYGTLGIIGYLFGVVAVPGLFLQPFELLGSKGLLNGGTLLERTPLTSEVEKWAGPVLALTIVVHVFEIMLVIAPILKRYRAPLAVKVKWIVSTFFEGINSVLRLKAIIRGIETH</sequence>